<evidence type="ECO:0000259" key="10">
    <source>
        <dbReference type="Pfam" id="PF14905"/>
    </source>
</evidence>
<dbReference type="InterPro" id="IPR041700">
    <property type="entry name" value="OMP_b-brl_3"/>
</dbReference>
<dbReference type="InterPro" id="IPR012910">
    <property type="entry name" value="Plug_dom"/>
</dbReference>
<comment type="caution">
    <text evidence="11">The sequence shown here is derived from an EMBL/GenBank/DDBJ whole genome shotgun (WGS) entry which is preliminary data.</text>
</comment>
<keyword evidence="3 8" id="KW-1134">Transmembrane beta strand</keyword>
<proteinExistence type="inferred from homology"/>
<evidence type="ECO:0000313" key="12">
    <source>
        <dbReference type="Proteomes" id="UP000636004"/>
    </source>
</evidence>
<dbReference type="EMBL" id="BMWZ01000005">
    <property type="protein sequence ID" value="GGZ85859.1"/>
    <property type="molecule type" value="Genomic_DNA"/>
</dbReference>
<evidence type="ECO:0000313" key="11">
    <source>
        <dbReference type="EMBL" id="GGZ85859.1"/>
    </source>
</evidence>
<reference evidence="11" key="2">
    <citation type="submission" date="2020-09" db="EMBL/GenBank/DDBJ databases">
        <authorList>
            <person name="Sun Q."/>
            <person name="Kim S."/>
        </authorList>
    </citation>
    <scope>NUCLEOTIDE SEQUENCE</scope>
    <source>
        <strain evidence="11">KCTC 12710</strain>
    </source>
</reference>
<dbReference type="Pfam" id="PF13620">
    <property type="entry name" value="CarboxypepD_reg"/>
    <property type="match status" value="1"/>
</dbReference>
<dbReference type="InterPro" id="IPR037066">
    <property type="entry name" value="Plug_dom_sf"/>
</dbReference>
<organism evidence="11 12">
    <name type="scientific">Algibacter mikhailovii</name>
    <dbReference type="NCBI Taxonomy" id="425498"/>
    <lineage>
        <taxon>Bacteria</taxon>
        <taxon>Pseudomonadati</taxon>
        <taxon>Bacteroidota</taxon>
        <taxon>Flavobacteriia</taxon>
        <taxon>Flavobacteriales</taxon>
        <taxon>Flavobacteriaceae</taxon>
        <taxon>Algibacter</taxon>
    </lineage>
</organism>
<dbReference type="InterPro" id="IPR036942">
    <property type="entry name" value="Beta-barrel_TonB_sf"/>
</dbReference>
<keyword evidence="5" id="KW-0732">Signal</keyword>
<feature type="domain" description="TonB-dependent receptor plug" evidence="9">
    <location>
        <begin position="143"/>
        <end position="227"/>
    </location>
</feature>
<dbReference type="Pfam" id="PF14905">
    <property type="entry name" value="OMP_b-brl_3"/>
    <property type="match status" value="1"/>
</dbReference>
<evidence type="ECO:0000256" key="5">
    <source>
        <dbReference type="ARBA" id="ARBA00022729"/>
    </source>
</evidence>
<sequence length="848" mass="96043">MPKIKAVKIEINRMKQTSILLIIFTLFTSSIFGQITGRIVESPTEAPLEYATAALYSTSDQSLVTGVITLEDGSFSIDNIGKGNYYLEASFMGYETKTIQSITVIKRSIPVSVGTIALAINSDELDEVLVKAKKSAVINKIDRQVYSASTFQNTQGGSATDIVRNLPSVTINSQGEINVRGDQGFVLLINGKPIQGSPSDFLNQIPANAIERVEMITAPSAKYDPEGKSGLMNIITKKGALNGSFAQINVNAGLPSIENYDNKANTQRYGIDGIYNIKKDKWNISLGASYQRKDISGRREGFVYTIVDGVYTEFPSDGERSFDEENYSGRFTVDFTPNKNNDFSLGFYAGKRDKARTADIIYNNQAYPVGDEDNKIFELTYLNENLRIRRGDFILGSLDYTHLFKNTSTLSGSVLYEFTQLGGPTTNQNLNYPDTENLIQDEYNTNDNPLNGFRTQIDYTLKPFSFGTLETGYQFRTLNNRGDFYYGRRYDYDDDFERVDMFSSDIDLKRNIHSGYVQLTGAKDKWEYAAGLRLEILDRELMLADKAGTTEETLYYNYEKLFPSAQLQYNINESTALKTSYSKRVDRPSAFKLNPFREREHSETLEQGDKNLLPEFTDLVELGITKKLGKSNSLFATAYFKHVENLVNRVNKVYDGPPIDPQDPRFDNVVLDRIYSNVGTGQSLGVEFGANFNLTEKWTNFLGANIYNFKIDGEYDGKIIKGNATQYSFNLNSSYDFTDTATLQFTFNYLSERKTAQGEDSRFYSPNLSFKKSFLENRLVATLQWQNMDMGLLNTNEQRITTSEPNSFFTTTNYVYEVDMVMLNLSYTFRNTKNKSKFIDSEFGKKEF</sequence>
<keyword evidence="6 8" id="KW-0472">Membrane</keyword>
<gene>
    <name evidence="11" type="ORF">GCM10007028_25180</name>
</gene>
<feature type="domain" description="Outer membrane protein beta-barrel" evidence="10">
    <location>
        <begin position="404"/>
        <end position="827"/>
    </location>
</feature>
<evidence type="ECO:0000256" key="6">
    <source>
        <dbReference type="ARBA" id="ARBA00023136"/>
    </source>
</evidence>
<keyword evidence="2 8" id="KW-0813">Transport</keyword>
<dbReference type="Gene3D" id="2.170.130.10">
    <property type="entry name" value="TonB-dependent receptor, plug domain"/>
    <property type="match status" value="1"/>
</dbReference>
<keyword evidence="7 8" id="KW-0998">Cell outer membrane</keyword>
<dbReference type="Pfam" id="PF07715">
    <property type="entry name" value="Plug"/>
    <property type="match status" value="1"/>
</dbReference>
<evidence type="ECO:0000256" key="8">
    <source>
        <dbReference type="PROSITE-ProRule" id="PRU01360"/>
    </source>
</evidence>
<evidence type="ECO:0000256" key="7">
    <source>
        <dbReference type="ARBA" id="ARBA00023237"/>
    </source>
</evidence>
<dbReference type="AlphaFoldDB" id="A0A918R5B6"/>
<protein>
    <submittedName>
        <fullName evidence="11">TonB-dependent receptor</fullName>
    </submittedName>
</protein>
<evidence type="ECO:0000259" key="9">
    <source>
        <dbReference type="Pfam" id="PF07715"/>
    </source>
</evidence>
<dbReference type="SUPFAM" id="SSF56935">
    <property type="entry name" value="Porins"/>
    <property type="match status" value="1"/>
</dbReference>
<keyword evidence="12" id="KW-1185">Reference proteome</keyword>
<evidence type="ECO:0000256" key="3">
    <source>
        <dbReference type="ARBA" id="ARBA00022452"/>
    </source>
</evidence>
<dbReference type="InterPro" id="IPR039426">
    <property type="entry name" value="TonB-dep_rcpt-like"/>
</dbReference>
<comment type="similarity">
    <text evidence="8">Belongs to the TonB-dependent receptor family.</text>
</comment>
<dbReference type="PANTHER" id="PTHR30069">
    <property type="entry name" value="TONB-DEPENDENT OUTER MEMBRANE RECEPTOR"/>
    <property type="match status" value="1"/>
</dbReference>
<evidence type="ECO:0000256" key="1">
    <source>
        <dbReference type="ARBA" id="ARBA00004571"/>
    </source>
</evidence>
<dbReference type="SUPFAM" id="SSF49464">
    <property type="entry name" value="Carboxypeptidase regulatory domain-like"/>
    <property type="match status" value="1"/>
</dbReference>
<keyword evidence="11" id="KW-0675">Receptor</keyword>
<evidence type="ECO:0000256" key="4">
    <source>
        <dbReference type="ARBA" id="ARBA00022692"/>
    </source>
</evidence>
<dbReference type="Gene3D" id="2.40.170.20">
    <property type="entry name" value="TonB-dependent receptor, beta-barrel domain"/>
    <property type="match status" value="1"/>
</dbReference>
<dbReference type="Proteomes" id="UP000636004">
    <property type="component" value="Unassembled WGS sequence"/>
</dbReference>
<reference evidence="11" key="1">
    <citation type="journal article" date="2014" name="Int. J. Syst. Evol. Microbiol.">
        <title>Complete genome sequence of Corynebacterium casei LMG S-19264T (=DSM 44701T), isolated from a smear-ripened cheese.</title>
        <authorList>
            <consortium name="US DOE Joint Genome Institute (JGI-PGF)"/>
            <person name="Walter F."/>
            <person name="Albersmeier A."/>
            <person name="Kalinowski J."/>
            <person name="Ruckert C."/>
        </authorList>
    </citation>
    <scope>NUCLEOTIDE SEQUENCE</scope>
    <source>
        <strain evidence="11">KCTC 12710</strain>
    </source>
</reference>
<dbReference type="InterPro" id="IPR008969">
    <property type="entry name" value="CarboxyPept-like_regulatory"/>
</dbReference>
<dbReference type="GO" id="GO:0015344">
    <property type="term" value="F:siderophore uptake transmembrane transporter activity"/>
    <property type="evidence" value="ECO:0007669"/>
    <property type="project" value="TreeGrafter"/>
</dbReference>
<dbReference type="PANTHER" id="PTHR30069:SF29">
    <property type="entry name" value="HEMOGLOBIN AND HEMOGLOBIN-HAPTOGLOBIN-BINDING PROTEIN 1-RELATED"/>
    <property type="match status" value="1"/>
</dbReference>
<dbReference type="GO" id="GO:0009279">
    <property type="term" value="C:cell outer membrane"/>
    <property type="evidence" value="ECO:0007669"/>
    <property type="project" value="UniProtKB-SubCell"/>
</dbReference>
<dbReference type="PROSITE" id="PS52016">
    <property type="entry name" value="TONB_DEPENDENT_REC_3"/>
    <property type="match status" value="1"/>
</dbReference>
<comment type="subcellular location">
    <subcellularLocation>
        <location evidence="1 8">Cell outer membrane</location>
        <topology evidence="1 8">Multi-pass membrane protein</topology>
    </subcellularLocation>
</comment>
<evidence type="ECO:0000256" key="2">
    <source>
        <dbReference type="ARBA" id="ARBA00022448"/>
    </source>
</evidence>
<keyword evidence="4 8" id="KW-0812">Transmembrane</keyword>
<dbReference type="GO" id="GO:0044718">
    <property type="term" value="P:siderophore transmembrane transport"/>
    <property type="evidence" value="ECO:0007669"/>
    <property type="project" value="TreeGrafter"/>
</dbReference>
<name>A0A918R5B6_9FLAO</name>
<accession>A0A918R5B6</accession>
<dbReference type="Gene3D" id="2.60.40.1120">
    <property type="entry name" value="Carboxypeptidase-like, regulatory domain"/>
    <property type="match status" value="1"/>
</dbReference>